<feature type="coiled-coil region" evidence="1">
    <location>
        <begin position="138"/>
        <end position="165"/>
    </location>
</feature>
<evidence type="ECO:0000256" key="1">
    <source>
        <dbReference type="SAM" id="Coils"/>
    </source>
</evidence>
<keyword evidence="1" id="KW-0175">Coiled coil</keyword>
<keyword evidence="2" id="KW-0472">Membrane</keyword>
<feature type="transmembrane region" description="Helical" evidence="2">
    <location>
        <begin position="280"/>
        <end position="300"/>
    </location>
</feature>
<feature type="transmembrane region" description="Helical" evidence="2">
    <location>
        <begin position="199"/>
        <end position="225"/>
    </location>
</feature>
<dbReference type="Proteomes" id="UP001549104">
    <property type="component" value="Unassembled WGS sequence"/>
</dbReference>
<keyword evidence="4" id="KW-1185">Reference proteome</keyword>
<dbReference type="EMBL" id="JBEPME010000004">
    <property type="protein sequence ID" value="MET3657805.1"/>
    <property type="molecule type" value="Genomic_DNA"/>
</dbReference>
<comment type="caution">
    <text evidence="3">The sequence shown here is derived from an EMBL/GenBank/DDBJ whole genome shotgun (WGS) entry which is preliminary data.</text>
</comment>
<evidence type="ECO:0000313" key="3">
    <source>
        <dbReference type="EMBL" id="MET3657805.1"/>
    </source>
</evidence>
<sequence length="318" mass="36646">MTSLTDDRKNQNEKLIKMLNQLQGATVSGVEPSVKNTIAEGFFALLDELPFDLLPYAAVSQFVYSDDSEDFLYFIECLEEMITDKYDTTEVNYKKGIKMIEHMELAKQQKDHLFEEHDSEIKKINRLTNVFMARSSEIGKLQKATEKLREDTEELQEDNKRIMTNYISILGIFAAMLMGSFGSIQAFSNLFSNAHKLDLGIILIISSIGASSVILILFFLLNGIAKLTDRSLWSTKKETGTLIEKHPSLVIVHGILIFISLIGASLQLSNIHLNWAPKEGAWWLLPFIYLLIAWFFYRNFKWEWFQKIKRILIREKNT</sequence>
<evidence type="ECO:0000313" key="4">
    <source>
        <dbReference type="Proteomes" id="UP001549104"/>
    </source>
</evidence>
<feature type="transmembrane region" description="Helical" evidence="2">
    <location>
        <begin position="246"/>
        <end position="268"/>
    </location>
</feature>
<organism evidence="3 4">
    <name type="scientific">Sporosarcina psychrophila</name>
    <name type="common">Bacillus psychrophilus</name>
    <dbReference type="NCBI Taxonomy" id="1476"/>
    <lineage>
        <taxon>Bacteria</taxon>
        <taxon>Bacillati</taxon>
        <taxon>Bacillota</taxon>
        <taxon>Bacilli</taxon>
        <taxon>Bacillales</taxon>
        <taxon>Caryophanaceae</taxon>
        <taxon>Sporosarcina</taxon>
    </lineage>
</organism>
<name>A0ABV2KB16_SPOPS</name>
<reference evidence="3 4" key="1">
    <citation type="submission" date="2024-06" db="EMBL/GenBank/DDBJ databases">
        <title>Sorghum-associated microbial communities from plants grown in Nebraska, USA.</title>
        <authorList>
            <person name="Schachtman D."/>
        </authorList>
    </citation>
    <scope>NUCLEOTIDE SEQUENCE [LARGE SCALE GENOMIC DNA]</scope>
    <source>
        <strain evidence="3 4">1288</strain>
    </source>
</reference>
<dbReference type="RefSeq" id="WP_354313532.1">
    <property type="nucleotide sequence ID" value="NZ_JBEPME010000004.1"/>
</dbReference>
<feature type="transmembrane region" description="Helical" evidence="2">
    <location>
        <begin position="166"/>
        <end position="187"/>
    </location>
</feature>
<accession>A0ABV2KB16</accession>
<protein>
    <submittedName>
        <fullName evidence="3">Asp-tRNA(Asn)/Glu-tRNA(Gln) amidotransferase C subunit</fullName>
    </submittedName>
</protein>
<gene>
    <name evidence="3" type="ORF">ABIC55_002902</name>
</gene>
<keyword evidence="2" id="KW-0812">Transmembrane</keyword>
<keyword evidence="2" id="KW-1133">Transmembrane helix</keyword>
<evidence type="ECO:0000256" key="2">
    <source>
        <dbReference type="SAM" id="Phobius"/>
    </source>
</evidence>
<proteinExistence type="predicted"/>